<reference evidence="6" key="1">
    <citation type="journal article" date="2017" name="Plant J.">
        <title>The pomegranate (Punica granatum L.) genome and the genomics of punicalagin biosynthesis.</title>
        <authorList>
            <person name="Qin G."/>
            <person name="Xu C."/>
            <person name="Ming R."/>
            <person name="Tang H."/>
            <person name="Guyot R."/>
            <person name="Kramer E.M."/>
            <person name="Hu Y."/>
            <person name="Yi X."/>
            <person name="Qi Y."/>
            <person name="Xu X."/>
            <person name="Gao Z."/>
            <person name="Pan H."/>
            <person name="Jian J."/>
            <person name="Tian Y."/>
            <person name="Yue Z."/>
            <person name="Xu Y."/>
        </authorList>
    </citation>
    <scope>NUCLEOTIDE SEQUENCE [LARGE SCALE GENOMIC DNA]</scope>
    <source>
        <strain evidence="6">cv. Dabenzi</strain>
    </source>
</reference>
<dbReference type="Proteomes" id="UP000233551">
    <property type="component" value="Unassembled WGS sequence"/>
</dbReference>
<comment type="similarity">
    <text evidence="1">Belongs to the PC-esterase family. TBL subfamily.</text>
</comment>
<keyword evidence="7" id="KW-1185">Reference proteome</keyword>
<reference evidence="4" key="2">
    <citation type="submission" date="2017-06" db="EMBL/GenBank/DDBJ databases">
        <title>The pomegranate genome and the genomics of punicalagin biosynthesis.</title>
        <authorList>
            <person name="Xu C."/>
        </authorList>
    </citation>
    <scope>NUCLEOTIDE SEQUENCE [LARGE SCALE GENOMIC DNA]</scope>
    <source>
        <tissue evidence="4">Fresh leaf</tissue>
    </source>
</reference>
<feature type="compositionally biased region" description="Basic and acidic residues" evidence="2">
    <location>
        <begin position="103"/>
        <end position="131"/>
    </location>
</feature>
<accession>A0A218WPT8</accession>
<dbReference type="EMBL" id="PGOL01005523">
    <property type="protein sequence ID" value="PKI34988.1"/>
    <property type="molecule type" value="Genomic_DNA"/>
</dbReference>
<name>A0A218WPT8_PUNGR</name>
<sequence length="148" mass="16684">MDAEMMKIELEEVQSAKEDARDIDGFRLEALDVTKLPLLRPDGHLAPYMYPFPFADGVKDRVQNDCVHWCLPGPIDTWNEILLKCFPVKMGQSIEHRAYQAERGSLTEKRSGEKRCWEIGGKEDTGREKGSLIETRSGPPEGAPSPPE</sequence>
<dbReference type="InterPro" id="IPR029962">
    <property type="entry name" value="TBL"/>
</dbReference>
<dbReference type="Proteomes" id="UP000197138">
    <property type="component" value="Unassembled WGS sequence"/>
</dbReference>
<feature type="region of interest" description="Disordered" evidence="2">
    <location>
        <begin position="103"/>
        <end position="148"/>
    </location>
</feature>
<dbReference type="GO" id="GO:0016413">
    <property type="term" value="F:O-acetyltransferase activity"/>
    <property type="evidence" value="ECO:0007669"/>
    <property type="project" value="InterPro"/>
</dbReference>
<comment type="caution">
    <text evidence="4">The sequence shown here is derived from an EMBL/GenBank/DDBJ whole genome shotgun (WGS) entry which is preliminary data.</text>
</comment>
<evidence type="ECO:0000256" key="2">
    <source>
        <dbReference type="SAM" id="MobiDB-lite"/>
    </source>
</evidence>
<evidence type="ECO:0000256" key="1">
    <source>
        <dbReference type="ARBA" id="ARBA00007727"/>
    </source>
</evidence>
<dbReference type="AlphaFoldDB" id="A0A218WPT8"/>
<evidence type="ECO:0000313" key="7">
    <source>
        <dbReference type="Proteomes" id="UP000233551"/>
    </source>
</evidence>
<dbReference type="InterPro" id="IPR026057">
    <property type="entry name" value="TBL_C"/>
</dbReference>
<dbReference type="EMBL" id="MTKT01003779">
    <property type="protein sequence ID" value="OWM74380.1"/>
    <property type="molecule type" value="Genomic_DNA"/>
</dbReference>
<dbReference type="PANTHER" id="PTHR32285">
    <property type="entry name" value="PROTEIN TRICHOME BIREFRINGENCE-LIKE 9-RELATED"/>
    <property type="match status" value="1"/>
</dbReference>
<evidence type="ECO:0000313" key="4">
    <source>
        <dbReference type="EMBL" id="OWM74380.1"/>
    </source>
</evidence>
<evidence type="ECO:0000313" key="5">
    <source>
        <dbReference type="EMBL" id="PKI34988.1"/>
    </source>
</evidence>
<protein>
    <recommendedName>
        <fullName evidence="3">Trichome birefringence-like C-terminal domain-containing protein</fullName>
    </recommendedName>
</protein>
<organism evidence="4 6">
    <name type="scientific">Punica granatum</name>
    <name type="common">Pomegranate</name>
    <dbReference type="NCBI Taxonomy" id="22663"/>
    <lineage>
        <taxon>Eukaryota</taxon>
        <taxon>Viridiplantae</taxon>
        <taxon>Streptophyta</taxon>
        <taxon>Embryophyta</taxon>
        <taxon>Tracheophyta</taxon>
        <taxon>Spermatophyta</taxon>
        <taxon>Magnoliopsida</taxon>
        <taxon>eudicotyledons</taxon>
        <taxon>Gunneridae</taxon>
        <taxon>Pentapetalae</taxon>
        <taxon>rosids</taxon>
        <taxon>malvids</taxon>
        <taxon>Myrtales</taxon>
        <taxon>Lythraceae</taxon>
        <taxon>Punica</taxon>
    </lineage>
</organism>
<reference evidence="5 7" key="3">
    <citation type="submission" date="2017-11" db="EMBL/GenBank/DDBJ databases">
        <title>De-novo sequencing of pomegranate (Punica granatum L.) genome.</title>
        <authorList>
            <person name="Akparov Z."/>
            <person name="Amiraslanov A."/>
            <person name="Hajiyeva S."/>
            <person name="Abbasov M."/>
            <person name="Kaur K."/>
            <person name="Hamwieh A."/>
            <person name="Solovyev V."/>
            <person name="Salamov A."/>
            <person name="Braich B."/>
            <person name="Kosarev P."/>
            <person name="Mahmoud A."/>
            <person name="Hajiyev E."/>
            <person name="Babayeva S."/>
            <person name="Izzatullayeva V."/>
            <person name="Mammadov A."/>
            <person name="Mammadov A."/>
            <person name="Sharifova S."/>
            <person name="Ojaghi J."/>
            <person name="Eynullazada K."/>
            <person name="Bayramov B."/>
            <person name="Abdulazimova A."/>
            <person name="Shahmuradov I."/>
        </authorList>
    </citation>
    <scope>NUCLEOTIDE SEQUENCE [LARGE SCALE GENOMIC DNA]</scope>
    <source>
        <strain evidence="5">AG2017</strain>
        <strain evidence="7">cv. AG2017</strain>
        <tissue evidence="5">Leaf</tissue>
    </source>
</reference>
<evidence type="ECO:0000259" key="3">
    <source>
        <dbReference type="Pfam" id="PF13839"/>
    </source>
</evidence>
<dbReference type="PANTHER" id="PTHR32285:SF57">
    <property type="entry name" value="XYLOGLUCAN O-ACETYLTRANSFERASE 1"/>
    <property type="match status" value="1"/>
</dbReference>
<proteinExistence type="inferred from homology"/>
<dbReference type="GO" id="GO:0005794">
    <property type="term" value="C:Golgi apparatus"/>
    <property type="evidence" value="ECO:0007669"/>
    <property type="project" value="TreeGrafter"/>
</dbReference>
<dbReference type="Pfam" id="PF13839">
    <property type="entry name" value="PC-Esterase"/>
    <property type="match status" value="1"/>
</dbReference>
<dbReference type="STRING" id="22663.A0A218WPT8"/>
<gene>
    <name evidence="4" type="ORF">CDL15_Pgr013284</name>
    <name evidence="5" type="ORF">CRG98_044619</name>
</gene>
<evidence type="ECO:0000313" key="6">
    <source>
        <dbReference type="Proteomes" id="UP000197138"/>
    </source>
</evidence>
<feature type="domain" description="Trichome birefringence-like C-terminal" evidence="3">
    <location>
        <begin position="2"/>
        <end position="84"/>
    </location>
</feature>